<dbReference type="EMBL" id="CP154834">
    <property type="protein sequence ID" value="XAO75089.1"/>
    <property type="molecule type" value="Genomic_DNA"/>
</dbReference>
<keyword evidence="1" id="KW-1133">Transmembrane helix</keyword>
<feature type="transmembrane region" description="Helical" evidence="1">
    <location>
        <begin position="45"/>
        <end position="63"/>
    </location>
</feature>
<organism evidence="3 4">
    <name type="scientific">Chryseobacterium endophyticum</name>
    <dbReference type="NCBI Taxonomy" id="1854762"/>
    <lineage>
        <taxon>Bacteria</taxon>
        <taxon>Pseudomonadati</taxon>
        <taxon>Bacteroidota</taxon>
        <taxon>Flavobacteriia</taxon>
        <taxon>Flavobacteriales</taxon>
        <taxon>Weeksellaceae</taxon>
        <taxon>Chryseobacterium group</taxon>
        <taxon>Chryseobacterium</taxon>
    </lineage>
</organism>
<name>A0AAU6WRA0_9FLAO</name>
<accession>A0AAU6WRA0</accession>
<dbReference type="Proteomes" id="UP001463665">
    <property type="component" value="Chromosome"/>
</dbReference>
<dbReference type="InterPro" id="IPR043831">
    <property type="entry name" value="DUF5808"/>
</dbReference>
<dbReference type="RefSeq" id="WP_294236610.1">
    <property type="nucleotide sequence ID" value="NZ_CP154834.1"/>
</dbReference>
<evidence type="ECO:0000313" key="3">
    <source>
        <dbReference type="EMBL" id="XAO75089.1"/>
    </source>
</evidence>
<reference evidence="3 4" key="1">
    <citation type="submission" date="2024-04" db="EMBL/GenBank/DDBJ databases">
        <title>Genome sequencing and assembly of rice foliar adapted Chryseobacterium endophyticum OsEnb-ALM-A6.</title>
        <authorList>
            <person name="Kumar S."/>
            <person name="Javed M."/>
            <person name="Chouhan V."/>
            <person name="Charishma K."/>
            <person name="Patel A."/>
            <person name="Kumar M."/>
            <person name="Sahu K.P."/>
            <person name="Kumar A."/>
        </authorList>
    </citation>
    <scope>NUCLEOTIDE SEQUENCE [LARGE SCALE GENOMIC DNA]</scope>
    <source>
        <strain evidence="3 4">OsEnb-ALM-A6</strain>
    </source>
</reference>
<evidence type="ECO:0000256" key="1">
    <source>
        <dbReference type="SAM" id="Phobius"/>
    </source>
</evidence>
<gene>
    <name evidence="3" type="ORF">AAFP95_03605</name>
</gene>
<dbReference type="Pfam" id="PF19124">
    <property type="entry name" value="DUF5808"/>
    <property type="match status" value="1"/>
</dbReference>
<sequence>MNPFYKNPPQWKFGLFYYNKQDKRLFPPKRYGFGWTVNFANPRSVIVFLIILLLIFIIGFCLNNKNKIL</sequence>
<evidence type="ECO:0000313" key="4">
    <source>
        <dbReference type="Proteomes" id="UP001463665"/>
    </source>
</evidence>
<evidence type="ECO:0000259" key="2">
    <source>
        <dbReference type="Pfam" id="PF19124"/>
    </source>
</evidence>
<keyword evidence="4" id="KW-1185">Reference proteome</keyword>
<feature type="domain" description="DUF5808" evidence="2">
    <location>
        <begin position="20"/>
        <end position="44"/>
    </location>
</feature>
<proteinExistence type="predicted"/>
<keyword evidence="1" id="KW-0812">Transmembrane</keyword>
<dbReference type="AlphaFoldDB" id="A0AAU6WRA0"/>
<protein>
    <submittedName>
        <fullName evidence="3">DUF5808 domain-containing protein</fullName>
    </submittedName>
</protein>
<keyword evidence="1" id="KW-0472">Membrane</keyword>